<keyword evidence="1" id="KW-0812">Transmembrane</keyword>
<keyword evidence="1" id="KW-1133">Transmembrane helix</keyword>
<dbReference type="Pfam" id="PF13127">
    <property type="entry name" value="DUF3955"/>
    <property type="match status" value="1"/>
</dbReference>
<feature type="transmembrane region" description="Helical" evidence="1">
    <location>
        <begin position="5"/>
        <end position="24"/>
    </location>
</feature>
<dbReference type="InterPro" id="IPR025016">
    <property type="entry name" value="DUF3955"/>
</dbReference>
<proteinExistence type="predicted"/>
<evidence type="ECO:0000259" key="2">
    <source>
        <dbReference type="Pfam" id="PF13127"/>
    </source>
</evidence>
<dbReference type="EMBL" id="AVNC01000015">
    <property type="protein sequence ID" value="EQK43190.1"/>
    <property type="molecule type" value="Genomic_DNA"/>
</dbReference>
<dbReference type="PATRIC" id="fig|1233171.3.peg.2022"/>
<name>T4VQ04_PARBF</name>
<evidence type="ECO:0000313" key="4">
    <source>
        <dbReference type="Proteomes" id="UP000015688"/>
    </source>
</evidence>
<protein>
    <recommendedName>
        <fullName evidence="2">DUF3955 domain-containing protein</fullName>
    </recommendedName>
</protein>
<evidence type="ECO:0000256" key="1">
    <source>
        <dbReference type="SAM" id="Phobius"/>
    </source>
</evidence>
<feature type="transmembrane region" description="Helical" evidence="1">
    <location>
        <begin position="44"/>
        <end position="64"/>
    </location>
</feature>
<feature type="domain" description="DUF3955" evidence="2">
    <location>
        <begin position="3"/>
        <end position="58"/>
    </location>
</feature>
<dbReference type="Proteomes" id="UP000015688">
    <property type="component" value="Unassembled WGS sequence"/>
</dbReference>
<evidence type="ECO:0000313" key="3">
    <source>
        <dbReference type="EMBL" id="EQK43190.1"/>
    </source>
</evidence>
<keyword evidence="1" id="KW-0472">Membrane</keyword>
<dbReference type="RefSeq" id="WP_021433280.1">
    <property type="nucleotide sequence ID" value="NZ_AVNC01000015.1"/>
</dbReference>
<accession>T4VQ04</accession>
<organism evidence="3 4">
    <name type="scientific">Paraclostridium bifermentans ATCC 638 = DSM 14991</name>
    <dbReference type="NCBI Taxonomy" id="1233171"/>
    <lineage>
        <taxon>Bacteria</taxon>
        <taxon>Bacillati</taxon>
        <taxon>Bacillota</taxon>
        <taxon>Clostridia</taxon>
        <taxon>Peptostreptococcales</taxon>
        <taxon>Peptostreptococcaceae</taxon>
        <taxon>Paraclostridium</taxon>
    </lineage>
</organism>
<feature type="transmembrane region" description="Helical" evidence="1">
    <location>
        <begin position="73"/>
        <end position="95"/>
    </location>
</feature>
<dbReference type="AlphaFoldDB" id="T4VQ04"/>
<sequence length="113" mass="12433">MKKYLVTIIPFVLGVICFISYNIIGSEVTPDGMLVEPFGLIPTGFLLISISIIIASIMSTWGLFHNPKKIDKIAFAVSIILILLSASYLFLVSSYCKSLDSQSISMISRNIIN</sequence>
<gene>
    <name evidence="3" type="ORF">C672_2134</name>
</gene>
<dbReference type="GeneID" id="67472976"/>
<comment type="caution">
    <text evidence="3">The sequence shown here is derived from an EMBL/GenBank/DDBJ whole genome shotgun (WGS) entry which is preliminary data.</text>
</comment>
<reference evidence="3 4" key="1">
    <citation type="submission" date="2013-06" db="EMBL/GenBank/DDBJ databases">
        <authorList>
            <person name="Walk S."/>
            <person name="Aronoff D."/>
            <person name="Young V.Y."/>
            <person name="Marsh J."/>
            <person name="Harrison L."/>
            <person name="Daugherty S.C."/>
            <person name="Shefchek K.A."/>
            <person name="Hine E.E."/>
            <person name="Tallon L.J."/>
            <person name="Sadzewicz L.K."/>
            <person name="Rasko D.A."/>
        </authorList>
    </citation>
    <scope>NUCLEOTIDE SEQUENCE [LARGE SCALE GENOMIC DNA]</scope>
    <source>
        <strain evidence="3 4">ATCC 638</strain>
    </source>
</reference>